<evidence type="ECO:0000256" key="6">
    <source>
        <dbReference type="SAM" id="MobiDB-lite"/>
    </source>
</evidence>
<evidence type="ECO:0000313" key="9">
    <source>
        <dbReference type="Proteomes" id="UP000198604"/>
    </source>
</evidence>
<dbReference type="Pfam" id="PF08230">
    <property type="entry name" value="CW_7"/>
    <property type="match status" value="2"/>
</dbReference>
<gene>
    <name evidence="8" type="ORF">BN1356_02209</name>
</gene>
<evidence type="ECO:0000313" key="8">
    <source>
        <dbReference type="EMBL" id="CQR25862.1"/>
    </source>
</evidence>
<dbReference type="SMART" id="SM01095">
    <property type="entry name" value="Cpl-7"/>
    <property type="match status" value="2"/>
</dbReference>
<feature type="region of interest" description="Disordered" evidence="6">
    <location>
        <begin position="235"/>
        <end position="269"/>
    </location>
</feature>
<evidence type="ECO:0000256" key="4">
    <source>
        <dbReference type="ARBA" id="ARBA00022801"/>
    </source>
</evidence>
<feature type="domain" description="NlpC/P60" evidence="7">
    <location>
        <begin position="2"/>
        <end position="144"/>
    </location>
</feature>
<dbReference type="GO" id="GO:0004040">
    <property type="term" value="F:amidase activity"/>
    <property type="evidence" value="ECO:0007669"/>
    <property type="project" value="InterPro"/>
</dbReference>
<dbReference type="Gene3D" id="3.90.1720.10">
    <property type="entry name" value="endopeptidase domain like (from Nostoc punctiforme)"/>
    <property type="match status" value="1"/>
</dbReference>
<dbReference type="OrthoDB" id="2195126at2"/>
<protein>
    <submittedName>
        <fullName evidence="8">Prophage LambdaSa2, lysin</fullName>
    </submittedName>
</protein>
<dbReference type="STRING" id="1608583.BN1356_02209"/>
<evidence type="ECO:0000259" key="7">
    <source>
        <dbReference type="PROSITE" id="PS51935"/>
    </source>
</evidence>
<dbReference type="InterPro" id="IPR008044">
    <property type="entry name" value="Phage_lysin"/>
</dbReference>
<dbReference type="InterPro" id="IPR002901">
    <property type="entry name" value="MGlyc_endo_b_GlcNAc-like_dom"/>
</dbReference>
<accession>A0A0E4H5L8</accession>
<reference evidence="9" key="1">
    <citation type="submission" date="2015-03" db="EMBL/GenBank/DDBJ databases">
        <authorList>
            <person name="Urmite Genomes"/>
        </authorList>
    </citation>
    <scope>NUCLEOTIDE SEQUENCE [LARGE SCALE GENOMIC DNA]</scope>
    <source>
        <strain evidence="9">FF10</strain>
    </source>
</reference>
<dbReference type="SMART" id="SM00047">
    <property type="entry name" value="LYZ2"/>
    <property type="match status" value="1"/>
</dbReference>
<dbReference type="InterPro" id="IPR000064">
    <property type="entry name" value="NLP_P60_dom"/>
</dbReference>
<dbReference type="Proteomes" id="UP000198604">
    <property type="component" value="Unassembled WGS sequence"/>
</dbReference>
<dbReference type="RefSeq" id="WP_093651367.1">
    <property type="nucleotide sequence ID" value="NZ_CTEN01000004.1"/>
</dbReference>
<name>A0A0E4H5L8_9STRE</name>
<dbReference type="AlphaFoldDB" id="A0A0E4H5L8"/>
<evidence type="ECO:0000256" key="3">
    <source>
        <dbReference type="ARBA" id="ARBA00022670"/>
    </source>
</evidence>
<dbReference type="Pfam" id="PF05382">
    <property type="entry name" value="Amidase_5"/>
    <property type="match status" value="1"/>
</dbReference>
<keyword evidence="3" id="KW-0645">Protease</keyword>
<keyword evidence="5" id="KW-0788">Thiol protease</keyword>
<evidence type="ECO:0000256" key="1">
    <source>
        <dbReference type="ARBA" id="ARBA00007074"/>
    </source>
</evidence>
<dbReference type="GO" id="GO:0006508">
    <property type="term" value="P:proteolysis"/>
    <property type="evidence" value="ECO:0007669"/>
    <property type="project" value="UniProtKB-KW"/>
</dbReference>
<dbReference type="EMBL" id="CTEN01000004">
    <property type="protein sequence ID" value="CQR25862.1"/>
    <property type="molecule type" value="Genomic_DNA"/>
</dbReference>
<sequence>MTINTEQAIAWMSAQAGKVTYSMNYRDGPTSYDCSSSVYYALRSAGASSAGWAVNTEYMHDWLIQNGYELIAENVDWEAKRNDIAIWGERGYSSGAGGHVVMFIDADNIIHCNWARNGITIDNYNATAAASGWMYCYVYRLANQSSTSTAGKSLDTLVKETLAGVYGNGDTRKAALGNQYEAVMAVINGKATANQKTVDQLAQEVIAGKHGNGEARKKSLGSQYEAVQKRVTELLQKQSSEPSKSSEVKQSTETKTSQTEPAEKATVSKEEGDLSFNGAILKKAVLDKILANCKKHDILPSYALTILHYEGLWGTSAVGKADTNWGGMTWTGQGNRPSGVTVTQGSARPSNEGGHYMHYATVDDFLTDWFYLLRAGGSYKVSGAKTFSEAVKGMFKVGGAVYDYATSGFDSYIVGASSRLKAIEAENGSLAKFDVATVDNVGSTDKIEVNIEGIEISINGVTYELTKKPV</sequence>
<organism evidence="8 9">
    <name type="scientific">Streptococcus varani</name>
    <dbReference type="NCBI Taxonomy" id="1608583"/>
    <lineage>
        <taxon>Bacteria</taxon>
        <taxon>Bacillati</taxon>
        <taxon>Bacillota</taxon>
        <taxon>Bacilli</taxon>
        <taxon>Lactobacillales</taxon>
        <taxon>Streptococcaceae</taxon>
        <taxon>Streptococcus</taxon>
    </lineage>
</organism>
<dbReference type="InterPro" id="IPR038765">
    <property type="entry name" value="Papain-like_cys_pep_sf"/>
</dbReference>
<proteinExistence type="inferred from homology"/>
<evidence type="ECO:0000256" key="2">
    <source>
        <dbReference type="ARBA" id="ARBA00010266"/>
    </source>
</evidence>
<keyword evidence="4" id="KW-0378">Hydrolase</keyword>
<dbReference type="PROSITE" id="PS51935">
    <property type="entry name" value="NLPC_P60"/>
    <property type="match status" value="1"/>
</dbReference>
<keyword evidence="9" id="KW-1185">Reference proteome</keyword>
<dbReference type="SUPFAM" id="SSF54001">
    <property type="entry name" value="Cysteine proteinases"/>
    <property type="match status" value="1"/>
</dbReference>
<dbReference type="InterPro" id="IPR013168">
    <property type="entry name" value="Cpl_7_lyso_C"/>
</dbReference>
<comment type="similarity">
    <text evidence="1">Belongs to the peptidase C40 family.</text>
</comment>
<comment type="similarity">
    <text evidence="2">Belongs to the glycosyl hydrolase 73 family.</text>
</comment>
<evidence type="ECO:0000256" key="5">
    <source>
        <dbReference type="ARBA" id="ARBA00022807"/>
    </source>
</evidence>
<dbReference type="Gene3D" id="1.10.530.10">
    <property type="match status" value="1"/>
</dbReference>
<dbReference type="GO" id="GO:0008234">
    <property type="term" value="F:cysteine-type peptidase activity"/>
    <property type="evidence" value="ECO:0007669"/>
    <property type="project" value="UniProtKB-KW"/>
</dbReference>